<evidence type="ECO:0000313" key="2">
    <source>
        <dbReference type="Proteomes" id="UP001234202"/>
    </source>
</evidence>
<proteinExistence type="predicted"/>
<organism evidence="1 2">
    <name type="scientific">Naganishia onofrii</name>
    <dbReference type="NCBI Taxonomy" id="1851511"/>
    <lineage>
        <taxon>Eukaryota</taxon>
        <taxon>Fungi</taxon>
        <taxon>Dikarya</taxon>
        <taxon>Basidiomycota</taxon>
        <taxon>Agaricomycotina</taxon>
        <taxon>Tremellomycetes</taxon>
        <taxon>Filobasidiales</taxon>
        <taxon>Filobasidiaceae</taxon>
        <taxon>Naganishia</taxon>
    </lineage>
</organism>
<accession>A0ACC2XLJ9</accession>
<protein>
    <submittedName>
        <fullName evidence="1">Uncharacterized protein</fullName>
    </submittedName>
</protein>
<dbReference type="EMBL" id="JASBWV010000010">
    <property type="protein sequence ID" value="KAJ9124490.1"/>
    <property type="molecule type" value="Genomic_DNA"/>
</dbReference>
<sequence>MEDAHSLHLSLPPAEATETAEKEKPSVSGSDAPEQPSGSTFTNQKSDGPAFFGVFDGHGGSAVARFTGTTIHSRLAALEAYKAGRYEEALKTLYLKTDEDLRADPNFFNEPSGCTAVSGLITTDGRIIVANSGDSRSVLSYKGEGKPLSYDHKPTNTEESARITAAGGFVEFGRVNGNLALSRAIGDFEFKQNYSLDAEHQIVTADPEIITHKCDGEEEFLVLACDGIWDCLTSQQVIDFVRRAIANGDALPKICEDLMVKCLAPDSELGGIGCDNMTVVIVALLNGRTVEEWQEWVKKRVDEKVGYETPERVADVFGHAQAVQLGPGSGGQRSAGSPLSALQQVLGAAGNRIPGVGGDDEDMTGSEHSGEQNGAGEGTGEGLTSQEALARFVRSLTSGGHFAASPDSLTDSDGDAKMSEAEEDGKSGTTSSSNRKAASTENPEISQRPSLVEYDNKEQPQLKSLPGGDEPSDAVKVEGLMDGSEAPNKM</sequence>
<comment type="caution">
    <text evidence="1">The sequence shown here is derived from an EMBL/GenBank/DDBJ whole genome shotgun (WGS) entry which is preliminary data.</text>
</comment>
<keyword evidence="2" id="KW-1185">Reference proteome</keyword>
<gene>
    <name evidence="1" type="ORF">QFC24_003281</name>
</gene>
<reference evidence="1" key="1">
    <citation type="submission" date="2023-04" db="EMBL/GenBank/DDBJ databases">
        <title>Draft Genome sequencing of Naganishia species isolated from polar environments using Oxford Nanopore Technology.</title>
        <authorList>
            <person name="Leo P."/>
            <person name="Venkateswaran K."/>
        </authorList>
    </citation>
    <scope>NUCLEOTIDE SEQUENCE</scope>
    <source>
        <strain evidence="1">DBVPG 5303</strain>
    </source>
</reference>
<name>A0ACC2XLJ9_9TREE</name>
<dbReference type="Proteomes" id="UP001234202">
    <property type="component" value="Unassembled WGS sequence"/>
</dbReference>
<evidence type="ECO:0000313" key="1">
    <source>
        <dbReference type="EMBL" id="KAJ9124490.1"/>
    </source>
</evidence>